<keyword evidence="3" id="KW-1185">Reference proteome</keyword>
<dbReference type="Gene3D" id="1.20.120.1870">
    <property type="entry name" value="Fic/DOC protein, Fido domain"/>
    <property type="match status" value="1"/>
</dbReference>
<proteinExistence type="predicted"/>
<dbReference type="EMBL" id="BAABIE010000001">
    <property type="protein sequence ID" value="GAA4737253.1"/>
    <property type="molecule type" value="Genomic_DNA"/>
</dbReference>
<accession>A0ABP8YWJ5</accession>
<dbReference type="InterPro" id="IPR053737">
    <property type="entry name" value="Type_II_TA_Toxin"/>
</dbReference>
<reference evidence="3" key="1">
    <citation type="journal article" date="2019" name="Int. J. Syst. Evol. Microbiol.">
        <title>The Global Catalogue of Microorganisms (GCM) 10K type strain sequencing project: providing services to taxonomists for standard genome sequencing and annotation.</title>
        <authorList>
            <consortium name="The Broad Institute Genomics Platform"/>
            <consortium name="The Broad Institute Genome Sequencing Center for Infectious Disease"/>
            <person name="Wu L."/>
            <person name="Ma J."/>
        </authorList>
    </citation>
    <scope>NUCLEOTIDE SEQUENCE [LARGE SCALE GENOMIC DNA]</scope>
    <source>
        <strain evidence="3">JCM 18077</strain>
    </source>
</reference>
<feature type="domain" description="Fido" evidence="1">
    <location>
        <begin position="5"/>
        <end position="121"/>
    </location>
</feature>
<evidence type="ECO:0000313" key="2">
    <source>
        <dbReference type="EMBL" id="GAA4737253.1"/>
    </source>
</evidence>
<evidence type="ECO:0000313" key="3">
    <source>
        <dbReference type="Proteomes" id="UP001500822"/>
    </source>
</evidence>
<dbReference type="Proteomes" id="UP001500822">
    <property type="component" value="Unassembled WGS sequence"/>
</dbReference>
<dbReference type="InterPro" id="IPR003812">
    <property type="entry name" value="Fido"/>
</dbReference>
<sequence>MLWTPQITDIIRVYQAVYGESPQVRDLGLLESSVLRPSVSAFGEQQYPTLSLKAAALLDSLCRNHALVDGNKRCGWIGVRLIYFRNTGKVWTLGDDAAHDLIIEASSTHLDLAELARRLDEGFTSQRSGR</sequence>
<dbReference type="Pfam" id="PF02661">
    <property type="entry name" value="Fic"/>
    <property type="match status" value="1"/>
</dbReference>
<evidence type="ECO:0000259" key="1">
    <source>
        <dbReference type="PROSITE" id="PS51459"/>
    </source>
</evidence>
<comment type="caution">
    <text evidence="2">The sequence shown here is derived from an EMBL/GenBank/DDBJ whole genome shotgun (WGS) entry which is preliminary data.</text>
</comment>
<dbReference type="PROSITE" id="PS51459">
    <property type="entry name" value="FIDO"/>
    <property type="match status" value="1"/>
</dbReference>
<gene>
    <name evidence="2" type="ORF">GCM10023217_00150</name>
</gene>
<name>A0ABP8YWJ5_9ACTN</name>
<protein>
    <submittedName>
        <fullName evidence="2">Type II toxin-antitoxin system death-on-curing family toxin</fullName>
    </submittedName>
</protein>
<organism evidence="2 3">
    <name type="scientific">Gordonia alkaliphila</name>
    <dbReference type="NCBI Taxonomy" id="1053547"/>
    <lineage>
        <taxon>Bacteria</taxon>
        <taxon>Bacillati</taxon>
        <taxon>Actinomycetota</taxon>
        <taxon>Actinomycetes</taxon>
        <taxon>Mycobacteriales</taxon>
        <taxon>Gordoniaceae</taxon>
        <taxon>Gordonia</taxon>
    </lineage>
</organism>